<reference evidence="2" key="1">
    <citation type="submission" date="2024-04" db="EMBL/GenBank/DDBJ databases">
        <title>Phylogenomic analyses of a clade within the roseobacter group suggest taxonomic reassignments of species of the genera Aestuariivita, Citreicella, Loktanella, Nautella, Pelagibaca, Ruegeria, Thalassobius, Thiobacimonas and Tropicibacter, and the proposal o.</title>
        <authorList>
            <person name="Jeon C.O."/>
        </authorList>
    </citation>
    <scope>NUCLEOTIDE SEQUENCE [LARGE SCALE GENOMIC DNA]</scope>
    <source>
        <strain evidence="2">BS5-3</strain>
    </source>
</reference>
<accession>A0ABZ2V3H1</accession>
<protein>
    <recommendedName>
        <fullName evidence="3">SGNH/GDSL hydrolase family protein</fullName>
    </recommendedName>
</protein>
<gene>
    <name evidence="1" type="ORF">AABB29_16670</name>
</gene>
<keyword evidence="2" id="KW-1185">Reference proteome</keyword>
<evidence type="ECO:0000313" key="2">
    <source>
        <dbReference type="Proteomes" id="UP001440612"/>
    </source>
</evidence>
<dbReference type="Proteomes" id="UP001440612">
    <property type="component" value="Chromosome"/>
</dbReference>
<evidence type="ECO:0008006" key="3">
    <source>
        <dbReference type="Google" id="ProtNLM"/>
    </source>
</evidence>
<proteinExistence type="predicted"/>
<sequence length="223" mass="25425">MTIDLVVISDSHGRAIANGAAQLGLEVRTVTYSGALWHRGKFRFTRNGFQPTRSKAPQRQMRELHEELKQKDLSLRAIPTISTIGFHLGQLVPPFGWYGHRALPEEFEEKADAKFTSDAFLHEYVQTYRRKHFEIAKKMHQYGRFMVIPSPVTFRRANYAAFRAHIVDQFHTRGISLYDPVEDLAQPDGILGDKFIAKDGVHANAEYGAQVVRLLKQKGFLST</sequence>
<dbReference type="EMBL" id="CP150951">
    <property type="protein sequence ID" value="WZC48472.1"/>
    <property type="molecule type" value="Genomic_DNA"/>
</dbReference>
<evidence type="ECO:0000313" key="1">
    <source>
        <dbReference type="EMBL" id="WZC48472.1"/>
    </source>
</evidence>
<dbReference type="RefSeq" id="WP_341366588.1">
    <property type="nucleotide sequence ID" value="NZ_CP150951.2"/>
</dbReference>
<organism evidence="1 2">
    <name type="scientific">Yoonia phaeophyticola</name>
    <dbReference type="NCBI Taxonomy" id="3137369"/>
    <lineage>
        <taxon>Bacteria</taxon>
        <taxon>Pseudomonadati</taxon>
        <taxon>Pseudomonadota</taxon>
        <taxon>Alphaproteobacteria</taxon>
        <taxon>Rhodobacterales</taxon>
        <taxon>Paracoccaceae</taxon>
        <taxon>Yoonia</taxon>
    </lineage>
</organism>
<name>A0ABZ2V3H1_9RHOB</name>